<accession>A0ABX2YCZ6</accession>
<organism evidence="2 3">
    <name type="scientific">Oerskovia enterophila</name>
    <dbReference type="NCBI Taxonomy" id="43678"/>
    <lineage>
        <taxon>Bacteria</taxon>
        <taxon>Bacillati</taxon>
        <taxon>Actinomycetota</taxon>
        <taxon>Actinomycetes</taxon>
        <taxon>Micrococcales</taxon>
        <taxon>Cellulomonadaceae</taxon>
        <taxon>Oerskovia</taxon>
    </lineage>
</organism>
<evidence type="ECO:0000256" key="1">
    <source>
        <dbReference type="SAM" id="MobiDB-lite"/>
    </source>
</evidence>
<evidence type="ECO:0000313" key="2">
    <source>
        <dbReference type="EMBL" id="OCI32846.1"/>
    </source>
</evidence>
<dbReference type="Proteomes" id="UP000093412">
    <property type="component" value="Unassembled WGS sequence"/>
</dbReference>
<evidence type="ECO:0000313" key="3">
    <source>
        <dbReference type="Proteomes" id="UP000093412"/>
    </source>
</evidence>
<keyword evidence="3" id="KW-1185">Reference proteome</keyword>
<sequence length="55" mass="5997">MTTYDDSQHPRATDGKFTTKEVTEASGGLTALDSESWRTEGDRVGELGHLISRAD</sequence>
<feature type="region of interest" description="Disordered" evidence="1">
    <location>
        <begin position="1"/>
        <end position="21"/>
    </location>
</feature>
<proteinExistence type="predicted"/>
<dbReference type="EMBL" id="MAQA01000003">
    <property type="protein sequence ID" value="OCI32846.1"/>
    <property type="molecule type" value="Genomic_DNA"/>
</dbReference>
<dbReference type="RefSeq" id="WP_169834170.1">
    <property type="nucleotide sequence ID" value="NZ_MAQA01000003.1"/>
</dbReference>
<comment type="caution">
    <text evidence="2">The sequence shown here is derived from an EMBL/GenBank/DDBJ whole genome shotgun (WGS) entry which is preliminary data.</text>
</comment>
<gene>
    <name evidence="2" type="ORF">OERS_04380</name>
</gene>
<reference evidence="2 3" key="1">
    <citation type="submission" date="2016-06" db="EMBL/GenBank/DDBJ databases">
        <title>Genome sequence of Oerskovia enterophila DSM 43852.</title>
        <authorList>
            <person name="Poehlein A."/>
            <person name="Jag V."/>
            <person name="Bengelsdorf F.R."/>
            <person name="Daniel R."/>
            <person name="Duerre P."/>
        </authorList>
    </citation>
    <scope>NUCLEOTIDE SEQUENCE [LARGE SCALE GENOMIC DNA]</scope>
    <source>
        <strain evidence="2 3">DSM 43852</strain>
    </source>
</reference>
<protein>
    <submittedName>
        <fullName evidence="2">Uncharacterized protein</fullName>
    </submittedName>
</protein>
<name>A0ABX2YCZ6_9CELL</name>